<sequence length="48" mass="5313">MARHLLKHDFANSQGVRFLTINGELVCSGELEVIAEVGRTINVGDTWD</sequence>
<protein>
    <submittedName>
        <fullName evidence="1">Uncharacterized protein</fullName>
    </submittedName>
</protein>
<gene>
    <name evidence="1" type="ORF">PBI_SWIRLEY_83</name>
</gene>
<dbReference type="EMBL" id="KM101118">
    <property type="protein sequence ID" value="AIK68948.1"/>
    <property type="molecule type" value="Genomic_DNA"/>
</dbReference>
<evidence type="ECO:0000313" key="2">
    <source>
        <dbReference type="Proteomes" id="UP000204370"/>
    </source>
</evidence>
<accession>A0A076YMY7</accession>
<dbReference type="KEGG" id="vg:26635373"/>
<name>A0A076YMY7_9CAUD</name>
<dbReference type="GeneID" id="26635373"/>
<organism evidence="1 2">
    <name type="scientific">Mycobacterium phage Swirley</name>
    <dbReference type="NCBI Taxonomy" id="1527534"/>
    <lineage>
        <taxon>Viruses</taxon>
        <taxon>Duplodnaviria</taxon>
        <taxon>Heunggongvirae</taxon>
        <taxon>Uroviricota</taxon>
        <taxon>Caudoviricetes</taxon>
        <taxon>Benedictvirus</taxon>
        <taxon>Benedictvirus swirley</taxon>
    </lineage>
</organism>
<dbReference type="Proteomes" id="UP000204370">
    <property type="component" value="Segment"/>
</dbReference>
<reference evidence="1 2" key="1">
    <citation type="submission" date="2014-06" db="EMBL/GenBank/DDBJ databases">
        <authorList>
            <person name="Delgado B.M."/>
            <person name="Feathers C.T."/>
            <person name="Feeney M.S."/>
            <person name="Feuer K.L."/>
            <person name="Florin D.T."/>
            <person name="Gordon M.B."/>
            <person name="Gorman S.E."/>
            <person name="Grajales M."/>
            <person name="Heckman E.L."/>
            <person name="Juarez M.C."/>
            <person name="Kenna M.A."/>
            <person name="Mageeney C.M."/>
            <person name="Marzillier J.Y."/>
            <person name="Miller B.D."/>
            <person name="Schlegel J.L."/>
            <person name="So C.Y."/>
            <person name="Sternberg R.A."/>
            <person name="Ware V.C."/>
            <person name="Anders K.R."/>
            <person name="Braun M.A."/>
            <person name="Delesalle V.A."/>
            <person name="Hughes L.E."/>
            <person name="Bradley K.W."/>
            <person name="Barker L.P."/>
            <person name="Asai D.J."/>
            <person name="Bowman C.A."/>
            <person name="Russell D.A."/>
            <person name="Pope W.H."/>
            <person name="Jacobs-Sera D."/>
            <person name="Hendrix R.W."/>
            <person name="Hatfull G.F."/>
        </authorList>
    </citation>
    <scope>NUCLEOTIDE SEQUENCE [LARGE SCALE GENOMIC DNA]</scope>
</reference>
<proteinExistence type="predicted"/>
<evidence type="ECO:0000313" key="1">
    <source>
        <dbReference type="EMBL" id="AIK68948.1"/>
    </source>
</evidence>
<keyword evidence="2" id="KW-1185">Reference proteome</keyword>
<dbReference type="OrthoDB" id="25840at10239"/>
<dbReference type="RefSeq" id="YP_009208968.1">
    <property type="nucleotide sequence ID" value="NC_028912.1"/>
</dbReference>